<evidence type="ECO:0000256" key="3">
    <source>
        <dbReference type="ARBA" id="ARBA00023274"/>
    </source>
</evidence>
<keyword evidence="6" id="KW-1185">Reference proteome</keyword>
<evidence type="ECO:0000313" key="5">
    <source>
        <dbReference type="EMBL" id="EGD81745.1"/>
    </source>
</evidence>
<keyword evidence="4" id="KW-0732">Signal</keyword>
<gene>
    <name evidence="5" type="ORF">PTSG_02457</name>
</gene>
<feature type="signal peptide" evidence="4">
    <location>
        <begin position="1"/>
        <end position="28"/>
    </location>
</feature>
<dbReference type="PRINTS" id="PR00063">
    <property type="entry name" value="RIBOSOMALL27"/>
</dbReference>
<dbReference type="Proteomes" id="UP000007799">
    <property type="component" value="Unassembled WGS sequence"/>
</dbReference>
<dbReference type="KEGG" id="sre:PTSG_02457"/>
<dbReference type="FunCoup" id="F2U293">
    <property type="interactions" value="631"/>
</dbReference>
<protein>
    <submittedName>
        <fullName evidence="5">50S ribosomal protein L27</fullName>
    </submittedName>
</protein>
<name>F2U293_SALR5</name>
<dbReference type="NCBIfam" id="TIGR00062">
    <property type="entry name" value="L27"/>
    <property type="match status" value="1"/>
</dbReference>
<evidence type="ECO:0000256" key="2">
    <source>
        <dbReference type="ARBA" id="ARBA00022980"/>
    </source>
</evidence>
<dbReference type="InterPro" id="IPR018261">
    <property type="entry name" value="Ribosomal_bL27_CS"/>
</dbReference>
<comment type="similarity">
    <text evidence="1">Belongs to the bacterial ribosomal protein bL27 family.</text>
</comment>
<accession>F2U293</accession>
<sequence length="134" mass="14065">MMACLMGGRWLTAARAAAAAPAVAVAKAACVPCLLVASRAASKKAGGSTNNGRKTAGKRLGIKKSEGCAVVSGNIVVRQRGTDVHPGLNVGMGRDHTLYALTDGFVKFTRTRDGPNKRKYVHILDKRGEMPAFL</sequence>
<proteinExistence type="inferred from homology"/>
<dbReference type="PANTHER" id="PTHR15893:SF0">
    <property type="entry name" value="LARGE RIBOSOMAL SUBUNIT PROTEIN BL27M"/>
    <property type="match status" value="1"/>
</dbReference>
<evidence type="ECO:0000313" key="6">
    <source>
        <dbReference type="Proteomes" id="UP000007799"/>
    </source>
</evidence>
<dbReference type="GO" id="GO:0003735">
    <property type="term" value="F:structural constituent of ribosome"/>
    <property type="evidence" value="ECO:0007669"/>
    <property type="project" value="InterPro"/>
</dbReference>
<organism evidence="5 6">
    <name type="scientific">Salpingoeca rosetta (strain ATCC 50818 / BSB-021)</name>
    <dbReference type="NCBI Taxonomy" id="946362"/>
    <lineage>
        <taxon>Eukaryota</taxon>
        <taxon>Choanoflagellata</taxon>
        <taxon>Craspedida</taxon>
        <taxon>Salpingoecidae</taxon>
        <taxon>Salpingoeca</taxon>
    </lineage>
</organism>
<dbReference type="eggNOG" id="KOG4600">
    <property type="taxonomic scope" value="Eukaryota"/>
</dbReference>
<feature type="chain" id="PRO_5003290672" evidence="4">
    <location>
        <begin position="29"/>
        <end position="134"/>
    </location>
</feature>
<dbReference type="STRING" id="946362.F2U293"/>
<dbReference type="HAMAP" id="MF_00539">
    <property type="entry name" value="Ribosomal_bL27"/>
    <property type="match status" value="1"/>
</dbReference>
<dbReference type="AlphaFoldDB" id="F2U293"/>
<evidence type="ECO:0000256" key="1">
    <source>
        <dbReference type="ARBA" id="ARBA00010797"/>
    </source>
</evidence>
<dbReference type="InParanoid" id="F2U293"/>
<dbReference type="GO" id="GO:0005762">
    <property type="term" value="C:mitochondrial large ribosomal subunit"/>
    <property type="evidence" value="ECO:0007669"/>
    <property type="project" value="TreeGrafter"/>
</dbReference>
<dbReference type="GO" id="GO:0006412">
    <property type="term" value="P:translation"/>
    <property type="evidence" value="ECO:0007669"/>
    <property type="project" value="InterPro"/>
</dbReference>
<keyword evidence="2 5" id="KW-0689">Ribosomal protein</keyword>
<dbReference type="PROSITE" id="PS00831">
    <property type="entry name" value="RIBOSOMAL_L27"/>
    <property type="match status" value="1"/>
</dbReference>
<evidence type="ECO:0000256" key="4">
    <source>
        <dbReference type="SAM" id="SignalP"/>
    </source>
</evidence>
<dbReference type="GeneID" id="16077541"/>
<dbReference type="OrthoDB" id="1867012at2759"/>
<dbReference type="InterPro" id="IPR001684">
    <property type="entry name" value="Ribosomal_bL27"/>
</dbReference>
<dbReference type="OMA" id="RQCGSTW"/>
<dbReference type="FunFam" id="2.40.50.100:FF:000020">
    <property type="entry name" value="50S ribosomal protein L27"/>
    <property type="match status" value="1"/>
</dbReference>
<dbReference type="PANTHER" id="PTHR15893">
    <property type="entry name" value="RIBOSOMAL PROTEIN L27"/>
    <property type="match status" value="1"/>
</dbReference>
<dbReference type="EMBL" id="GL832959">
    <property type="protein sequence ID" value="EGD81745.1"/>
    <property type="molecule type" value="Genomic_DNA"/>
</dbReference>
<dbReference type="Pfam" id="PF01016">
    <property type="entry name" value="Ribosomal_L27"/>
    <property type="match status" value="1"/>
</dbReference>
<keyword evidence="3" id="KW-0687">Ribonucleoprotein</keyword>
<dbReference type="Gene3D" id="2.40.50.100">
    <property type="match status" value="1"/>
</dbReference>
<dbReference type="SUPFAM" id="SSF110324">
    <property type="entry name" value="Ribosomal L27 protein-like"/>
    <property type="match status" value="1"/>
</dbReference>
<reference evidence="5" key="1">
    <citation type="submission" date="2009-08" db="EMBL/GenBank/DDBJ databases">
        <title>Annotation of Salpingoeca rosetta.</title>
        <authorList>
            <consortium name="The Broad Institute Genome Sequencing Platform"/>
            <person name="Russ C."/>
            <person name="Cuomo C."/>
            <person name="Burger G."/>
            <person name="Gray M.W."/>
            <person name="Holland P.W.H."/>
            <person name="King N."/>
            <person name="Lang F.B.F."/>
            <person name="Roger A.J."/>
            <person name="Ruiz-Trillo I."/>
            <person name="Young S.K."/>
            <person name="Zeng Q."/>
            <person name="Gargeya S."/>
            <person name="Alvarado L."/>
            <person name="Berlin A."/>
            <person name="Chapman S.B."/>
            <person name="Chen Z."/>
            <person name="Freedman E."/>
            <person name="Gellesch M."/>
            <person name="Goldberg J."/>
            <person name="Griggs A."/>
            <person name="Gujja S."/>
            <person name="Heilman E."/>
            <person name="Heiman D."/>
            <person name="Howarth C."/>
            <person name="Mehta T."/>
            <person name="Neiman D."/>
            <person name="Pearson M."/>
            <person name="Roberts A."/>
            <person name="Saif S."/>
            <person name="Shea T."/>
            <person name="Shenoy N."/>
            <person name="Sisk P."/>
            <person name="Stolte C."/>
            <person name="Sykes S."/>
            <person name="White J."/>
            <person name="Yandava C."/>
            <person name="Haas B."/>
            <person name="Nusbaum C."/>
            <person name="Birren B."/>
        </authorList>
    </citation>
    <scope>NUCLEOTIDE SEQUENCE</scope>
    <source>
        <strain evidence="5">ATCC 50818</strain>
    </source>
</reference>
<dbReference type="RefSeq" id="XP_004996949.1">
    <property type="nucleotide sequence ID" value="XM_004996892.1"/>
</dbReference>